<dbReference type="InterPro" id="IPR050309">
    <property type="entry name" value="Type-B_Carboxylest/Lipase"/>
</dbReference>
<evidence type="ECO:0000259" key="4">
    <source>
        <dbReference type="Pfam" id="PF00135"/>
    </source>
</evidence>
<dbReference type="SUPFAM" id="SSF53474">
    <property type="entry name" value="alpha/beta-Hydrolases"/>
    <property type="match status" value="1"/>
</dbReference>
<feature type="chain" id="PRO_5039763214" description="Carboxylic ester hydrolase" evidence="3">
    <location>
        <begin position="23"/>
        <end position="550"/>
    </location>
</feature>
<comment type="caution">
    <text evidence="5">The sequence shown here is derived from an EMBL/GenBank/DDBJ whole genome shotgun (WGS) entry which is preliminary data.</text>
</comment>
<name>A0A9D1ZIJ0_9BACE</name>
<evidence type="ECO:0000256" key="3">
    <source>
        <dbReference type="RuleBase" id="RU361235"/>
    </source>
</evidence>
<evidence type="ECO:0000313" key="5">
    <source>
        <dbReference type="EMBL" id="HIY88995.1"/>
    </source>
</evidence>
<dbReference type="GO" id="GO:0016787">
    <property type="term" value="F:hydrolase activity"/>
    <property type="evidence" value="ECO:0007669"/>
    <property type="project" value="UniProtKB-KW"/>
</dbReference>
<gene>
    <name evidence="5" type="ORF">H9824_09875</name>
</gene>
<keyword evidence="3" id="KW-0732">Signal</keyword>
<comment type="similarity">
    <text evidence="1 3">Belongs to the type-B carboxylesterase/lipase family.</text>
</comment>
<dbReference type="Proteomes" id="UP000886851">
    <property type="component" value="Unassembled WGS sequence"/>
</dbReference>
<dbReference type="EMBL" id="DXCV01000065">
    <property type="protein sequence ID" value="HIY88995.1"/>
    <property type="molecule type" value="Genomic_DNA"/>
</dbReference>
<dbReference type="InterPro" id="IPR002018">
    <property type="entry name" value="CarbesteraseB"/>
</dbReference>
<dbReference type="Pfam" id="PF00135">
    <property type="entry name" value="COesterase"/>
    <property type="match status" value="2"/>
</dbReference>
<organism evidence="5 6">
    <name type="scientific">Candidatus Bacteroides pullicola</name>
    <dbReference type="NCBI Taxonomy" id="2838475"/>
    <lineage>
        <taxon>Bacteria</taxon>
        <taxon>Pseudomonadati</taxon>
        <taxon>Bacteroidota</taxon>
        <taxon>Bacteroidia</taxon>
        <taxon>Bacteroidales</taxon>
        <taxon>Bacteroidaceae</taxon>
        <taxon>Bacteroides</taxon>
    </lineage>
</organism>
<dbReference type="AlphaFoldDB" id="A0A9D1ZIJ0"/>
<evidence type="ECO:0000313" key="6">
    <source>
        <dbReference type="Proteomes" id="UP000886851"/>
    </source>
</evidence>
<dbReference type="PANTHER" id="PTHR11559">
    <property type="entry name" value="CARBOXYLESTERASE"/>
    <property type="match status" value="1"/>
</dbReference>
<dbReference type="Gene3D" id="3.40.50.1820">
    <property type="entry name" value="alpha/beta hydrolase"/>
    <property type="match status" value="1"/>
</dbReference>
<feature type="domain" description="Carboxylesterase type B" evidence="4">
    <location>
        <begin position="417"/>
        <end position="539"/>
    </location>
</feature>
<dbReference type="EC" id="3.1.1.-" evidence="3"/>
<evidence type="ECO:0000256" key="2">
    <source>
        <dbReference type="ARBA" id="ARBA00022801"/>
    </source>
</evidence>
<proteinExistence type="inferred from homology"/>
<accession>A0A9D1ZIJ0</accession>
<dbReference type="InterPro" id="IPR019826">
    <property type="entry name" value="Carboxylesterase_B_AS"/>
</dbReference>
<reference evidence="5" key="2">
    <citation type="submission" date="2021-04" db="EMBL/GenBank/DDBJ databases">
        <authorList>
            <person name="Gilroy R."/>
        </authorList>
    </citation>
    <scope>NUCLEOTIDE SEQUENCE</scope>
    <source>
        <strain evidence="5">Gambia2-208</strain>
    </source>
</reference>
<dbReference type="InterPro" id="IPR029058">
    <property type="entry name" value="AB_hydrolase_fold"/>
</dbReference>
<reference evidence="5" key="1">
    <citation type="journal article" date="2021" name="PeerJ">
        <title>Extensive microbial diversity within the chicken gut microbiome revealed by metagenomics and culture.</title>
        <authorList>
            <person name="Gilroy R."/>
            <person name="Ravi A."/>
            <person name="Getino M."/>
            <person name="Pursley I."/>
            <person name="Horton D.L."/>
            <person name="Alikhan N.F."/>
            <person name="Baker D."/>
            <person name="Gharbi K."/>
            <person name="Hall N."/>
            <person name="Watson M."/>
            <person name="Adriaenssens E.M."/>
            <person name="Foster-Nyarko E."/>
            <person name="Jarju S."/>
            <person name="Secka A."/>
            <person name="Antonio M."/>
            <person name="Oren A."/>
            <person name="Chaudhuri R.R."/>
            <person name="La Ragione R."/>
            <person name="Hildebrand F."/>
            <person name="Pallen M.J."/>
        </authorList>
    </citation>
    <scope>NUCLEOTIDE SEQUENCE</scope>
    <source>
        <strain evidence="5">Gambia2-208</strain>
    </source>
</reference>
<sequence>MKRALSVSFLGLALLASVPAGASGKQNTPAVPTPIIATNAQGVVHTTSGQVAGYIENDIYIYKGIPYAKAERFMPPTAPDAWEGIRSSRAYGPTCPQAKRMGWYSDESAFSFNWDDGFPDEDCLRVNVWTPGVDDGKKRPVMVWLHGGGYAAGSGQELPSYDGTNMAKEHDVVVVTLNHRLNVLGFLDLSSFGAKYAKSGNVGLMDLVAALQWVHDNIGAFGGDPANVTIFGQSGGGGKVSTLLATPSANGLFHKAIVQSGSMLRTMDARYSRRIGEETVRLLGLDAASIDSLARVPYNELLAAGEKAVANVRQQAEKEGDVSCFIFGWAPTVDGNVLPAQPFDPVAPAQSKDIPVMIGTTLHEFTASTYVPAFRTIGQEQAVGMLRQKYGDRTDEFVSLFGKVYPGYQPKDLMDVDFTFRPGAVEQASLKASQGGAPVYMYMFAWESPVMDGILRSTHCMEIPFVFDNALRHASMTGGGADAQALAKKMSTAWANFARTGNPNAEGLPEWPAFTPDGGATMWFDNTCTVKNHHDRELLDFVRQFPTRGF</sequence>
<feature type="domain" description="Carboxylesterase type B" evidence="4">
    <location>
        <begin position="42"/>
        <end position="370"/>
    </location>
</feature>
<dbReference type="PROSITE" id="PS00122">
    <property type="entry name" value="CARBOXYLESTERASE_B_1"/>
    <property type="match status" value="1"/>
</dbReference>
<protein>
    <recommendedName>
        <fullName evidence="3">Carboxylic ester hydrolase</fullName>
        <ecNumber evidence="3">3.1.1.-</ecNumber>
    </recommendedName>
</protein>
<evidence type="ECO:0000256" key="1">
    <source>
        <dbReference type="ARBA" id="ARBA00005964"/>
    </source>
</evidence>
<keyword evidence="2 3" id="KW-0378">Hydrolase</keyword>
<feature type="signal peptide" evidence="3">
    <location>
        <begin position="1"/>
        <end position="22"/>
    </location>
</feature>